<dbReference type="GO" id="GO:0051726">
    <property type="term" value="P:regulation of cell cycle"/>
    <property type="evidence" value="ECO:0007669"/>
    <property type="project" value="InterPro"/>
</dbReference>
<dbReference type="AlphaFoldDB" id="A0A024TI98"/>
<evidence type="ECO:0000259" key="2">
    <source>
        <dbReference type="Pfam" id="PF00134"/>
    </source>
</evidence>
<feature type="compositionally biased region" description="Polar residues" evidence="1">
    <location>
        <begin position="58"/>
        <end position="67"/>
    </location>
</feature>
<dbReference type="EMBL" id="KI913990">
    <property type="protein sequence ID" value="ETV93724.1"/>
    <property type="molecule type" value="Genomic_DNA"/>
</dbReference>
<dbReference type="OrthoDB" id="5353095at2759"/>
<protein>
    <recommendedName>
        <fullName evidence="2">Cyclin N-terminal domain-containing protein</fullName>
    </recommendedName>
</protein>
<dbReference type="VEuPathDB" id="FungiDB:H310_12488"/>
<name>A0A024TI98_9STRA</name>
<dbReference type="CDD" id="cd20556">
    <property type="entry name" value="CYCLIN_CABLES"/>
    <property type="match status" value="1"/>
</dbReference>
<feature type="region of interest" description="Disordered" evidence="1">
    <location>
        <begin position="46"/>
        <end position="67"/>
    </location>
</feature>
<feature type="domain" description="Cyclin N-terminal" evidence="2">
    <location>
        <begin position="354"/>
        <end position="405"/>
    </location>
</feature>
<dbReference type="InterPro" id="IPR012388">
    <property type="entry name" value="CABLES1/2"/>
</dbReference>
<dbReference type="PANTHER" id="PTHR22896:SF0">
    <property type="entry name" value="CYCLIN N-TERMINAL DOMAIN-CONTAINING PROTEIN"/>
    <property type="match status" value="1"/>
</dbReference>
<organism evidence="3">
    <name type="scientific">Aphanomyces invadans</name>
    <dbReference type="NCBI Taxonomy" id="157072"/>
    <lineage>
        <taxon>Eukaryota</taxon>
        <taxon>Sar</taxon>
        <taxon>Stramenopiles</taxon>
        <taxon>Oomycota</taxon>
        <taxon>Saprolegniomycetes</taxon>
        <taxon>Saprolegniales</taxon>
        <taxon>Verrucalvaceae</taxon>
        <taxon>Aphanomyces</taxon>
    </lineage>
</organism>
<feature type="compositionally biased region" description="Acidic residues" evidence="1">
    <location>
        <begin position="516"/>
        <end position="526"/>
    </location>
</feature>
<gene>
    <name evidence="3" type="ORF">H310_12488</name>
</gene>
<feature type="compositionally biased region" description="Acidic residues" evidence="1">
    <location>
        <begin position="534"/>
        <end position="543"/>
    </location>
</feature>
<feature type="compositionally biased region" description="Polar residues" evidence="1">
    <location>
        <begin position="12"/>
        <end position="30"/>
    </location>
</feature>
<reference evidence="3" key="1">
    <citation type="submission" date="2013-12" db="EMBL/GenBank/DDBJ databases">
        <title>The Genome Sequence of Aphanomyces invadans NJM9701.</title>
        <authorList>
            <consortium name="The Broad Institute Genomics Platform"/>
            <person name="Russ C."/>
            <person name="Tyler B."/>
            <person name="van West P."/>
            <person name="Dieguez-Uribeondo J."/>
            <person name="Young S.K."/>
            <person name="Zeng Q."/>
            <person name="Gargeya S."/>
            <person name="Fitzgerald M."/>
            <person name="Abouelleil A."/>
            <person name="Alvarado L."/>
            <person name="Chapman S.B."/>
            <person name="Gainer-Dewar J."/>
            <person name="Goldberg J."/>
            <person name="Griggs A."/>
            <person name="Gujja S."/>
            <person name="Hansen M."/>
            <person name="Howarth C."/>
            <person name="Imamovic A."/>
            <person name="Ireland A."/>
            <person name="Larimer J."/>
            <person name="McCowan C."/>
            <person name="Murphy C."/>
            <person name="Pearson M."/>
            <person name="Poon T.W."/>
            <person name="Priest M."/>
            <person name="Roberts A."/>
            <person name="Saif S."/>
            <person name="Shea T."/>
            <person name="Sykes S."/>
            <person name="Wortman J."/>
            <person name="Nusbaum C."/>
            <person name="Birren B."/>
        </authorList>
    </citation>
    <scope>NUCLEOTIDE SEQUENCE [LARGE SCALE GENOMIC DNA]</scope>
    <source>
        <strain evidence="3">NJM9701</strain>
    </source>
</reference>
<proteinExistence type="predicted"/>
<dbReference type="RefSeq" id="XP_008877767.1">
    <property type="nucleotide sequence ID" value="XM_008879545.1"/>
</dbReference>
<feature type="region of interest" description="Disordered" evidence="1">
    <location>
        <begin position="1"/>
        <end position="31"/>
    </location>
</feature>
<dbReference type="Gene3D" id="1.10.472.10">
    <property type="entry name" value="Cyclin-like"/>
    <property type="match status" value="1"/>
</dbReference>
<feature type="region of interest" description="Disordered" evidence="1">
    <location>
        <begin position="513"/>
        <end position="549"/>
    </location>
</feature>
<accession>A0A024TI98</accession>
<dbReference type="InterPro" id="IPR036915">
    <property type="entry name" value="Cyclin-like_sf"/>
</dbReference>
<dbReference type="InterPro" id="IPR006671">
    <property type="entry name" value="Cyclin_N"/>
</dbReference>
<dbReference type="PANTHER" id="PTHR22896">
    <property type="entry name" value="CDK5 AND ABL1 ENZYME SUBSTRATE 1"/>
    <property type="match status" value="1"/>
</dbReference>
<dbReference type="eggNOG" id="KOG4164">
    <property type="taxonomic scope" value="Eukaryota"/>
</dbReference>
<dbReference type="SUPFAM" id="SSF47954">
    <property type="entry name" value="Cyclin-like"/>
    <property type="match status" value="1"/>
</dbReference>
<evidence type="ECO:0000313" key="3">
    <source>
        <dbReference type="EMBL" id="ETV93724.1"/>
    </source>
</evidence>
<dbReference type="GeneID" id="20089538"/>
<dbReference type="Pfam" id="PF00134">
    <property type="entry name" value="Cyclin_N"/>
    <property type="match status" value="1"/>
</dbReference>
<dbReference type="STRING" id="157072.A0A024TI98"/>
<sequence length="566" mass="63953">MVDAAAVVGDDTSLSQTATSPNASQKSPLTLPTHRQVHDTYKVITPVNSPKRAPASTDPVSPHSSAVVQKRPNLHLNLSIIKSAPSRPLVPSATGRVKKVTRDIAALDFLQNIPMSSEYYSSTNDASYLNSPVPHDSNEPGGVVMSDNEDDHALAGRRLPGPDCQVVRMPPLIRYRMTTKYPPASATVRLWEGNMNEQGLLNGRIFLSSGKGYPVTVTSVIKYNGNQTKVRHPVSYRDSVVTPYDWRGKSYFQLLHSTWSSCDMDRDAQDKHPVPLQYQPNFLDNPEYRQGRHKDVIRGDRKLGPMVSSIMRFVKPNDLKEELNKQFREAHPWLHDSDLSLSKIRNLKQEALLMGQRIHLDISTVALACVYFEKLVLENYVTKTNRKLYMSACLILAVKFNEPRVLVPLPSFLLRVVLHGVNQGTDDLLVVVKKLLVEIDQVHSIPSRDVLAVEFRVYAELSFALHVPLTEIQPHFARLLKCMESNPRKYLGEDIFSFYSKLVHDEVVAPLHRTDDDDLDDDDDCTDGEHLLSDAEELEDEPTETGRTSLFPWNQVSFTQWWKDRT</sequence>
<evidence type="ECO:0000256" key="1">
    <source>
        <dbReference type="SAM" id="MobiDB-lite"/>
    </source>
</evidence>